<dbReference type="InterPro" id="IPR006280">
    <property type="entry name" value="SoxG_het"/>
</dbReference>
<sequence length="217" mass="23111">MTADPDLRRSPLAHLGEIVAGEGGRQVTLREVPFLTQINLRLDPDGQAAARVGRVLGTPLPTVPGAVATAGVVRVLWLGPDEWLVVAPDGQAYPAQRALHDALGDEPGSVVDVSANRTALDLSGPAAREVLEKGCSIDLHPRAFAPGRCAQTTVSKVNVVLWRLDAGVEAGDEAGSDACYRLLVRPSFAQYLADWLTDAMEEYRHPALDSVLRLSHG</sequence>
<name>A0A931AXR2_9ACTN</name>
<accession>A0A931AXR2</accession>
<dbReference type="EMBL" id="JADPRT010000001">
    <property type="protein sequence ID" value="MBF9066671.1"/>
    <property type="molecule type" value="Genomic_DNA"/>
</dbReference>
<dbReference type="RefSeq" id="WP_196191864.1">
    <property type="nucleotide sequence ID" value="NZ_JADPRT010000001.1"/>
</dbReference>
<dbReference type="InterPro" id="IPR027266">
    <property type="entry name" value="TrmE/GcvT-like"/>
</dbReference>
<dbReference type="Pfam" id="PF04268">
    <property type="entry name" value="SoxG"/>
    <property type="match status" value="1"/>
</dbReference>
<dbReference type="NCBIfam" id="TIGR01375">
    <property type="entry name" value="soxG"/>
    <property type="match status" value="1"/>
</dbReference>
<gene>
    <name evidence="1" type="primary">soxG</name>
    <name evidence="1" type="ORF">I2501_01295</name>
</gene>
<proteinExistence type="predicted"/>
<dbReference type="GO" id="GO:0008115">
    <property type="term" value="F:sarcosine oxidase activity"/>
    <property type="evidence" value="ECO:0007669"/>
    <property type="project" value="InterPro"/>
</dbReference>
<comment type="caution">
    <text evidence="1">The sequence shown here is derived from an EMBL/GenBank/DDBJ whole genome shotgun (WGS) entry which is preliminary data.</text>
</comment>
<dbReference type="SUPFAM" id="SSF103025">
    <property type="entry name" value="Folate-binding domain"/>
    <property type="match status" value="1"/>
</dbReference>
<dbReference type="InterPro" id="IPR007375">
    <property type="entry name" value="SoxG"/>
</dbReference>
<reference evidence="1" key="1">
    <citation type="submission" date="2020-11" db="EMBL/GenBank/DDBJ databases">
        <title>Isolation and identification of active actinomycetes.</title>
        <authorList>
            <person name="Yu B."/>
        </authorList>
    </citation>
    <scope>NUCLEOTIDE SEQUENCE</scope>
    <source>
        <strain evidence="1">NEAU-YB345</strain>
    </source>
</reference>
<evidence type="ECO:0000313" key="2">
    <source>
        <dbReference type="Proteomes" id="UP000657385"/>
    </source>
</evidence>
<organism evidence="1 2">
    <name type="scientific">Streptacidiphilus fuscans</name>
    <dbReference type="NCBI Taxonomy" id="2789292"/>
    <lineage>
        <taxon>Bacteria</taxon>
        <taxon>Bacillati</taxon>
        <taxon>Actinomycetota</taxon>
        <taxon>Actinomycetes</taxon>
        <taxon>Kitasatosporales</taxon>
        <taxon>Streptomycetaceae</taxon>
        <taxon>Streptacidiphilus</taxon>
    </lineage>
</organism>
<protein>
    <submittedName>
        <fullName evidence="1">Sarcosine oxidase subunit gamma family protein</fullName>
    </submittedName>
</protein>
<dbReference type="AlphaFoldDB" id="A0A931AXR2"/>
<dbReference type="Gene3D" id="3.30.70.1520">
    <property type="entry name" value="Heterotetrameric sarcosine oxidase"/>
    <property type="match status" value="1"/>
</dbReference>
<dbReference type="GO" id="GO:1901053">
    <property type="term" value="P:sarcosine catabolic process"/>
    <property type="evidence" value="ECO:0007669"/>
    <property type="project" value="InterPro"/>
</dbReference>
<dbReference type="Gene3D" id="3.30.1360.120">
    <property type="entry name" value="Probable tRNA modification gtpase trme, domain 1"/>
    <property type="match status" value="1"/>
</dbReference>
<dbReference type="Proteomes" id="UP000657385">
    <property type="component" value="Unassembled WGS sequence"/>
</dbReference>
<keyword evidence="2" id="KW-1185">Reference proteome</keyword>
<evidence type="ECO:0000313" key="1">
    <source>
        <dbReference type="EMBL" id="MBF9066671.1"/>
    </source>
</evidence>